<dbReference type="EMBL" id="PQIB02000003">
    <property type="protein sequence ID" value="RLN27958.1"/>
    <property type="molecule type" value="Genomic_DNA"/>
</dbReference>
<evidence type="ECO:0000313" key="2">
    <source>
        <dbReference type="Proteomes" id="UP000275267"/>
    </source>
</evidence>
<organism evidence="1 2">
    <name type="scientific">Panicum miliaceum</name>
    <name type="common">Proso millet</name>
    <name type="synonym">Broomcorn millet</name>
    <dbReference type="NCBI Taxonomy" id="4540"/>
    <lineage>
        <taxon>Eukaryota</taxon>
        <taxon>Viridiplantae</taxon>
        <taxon>Streptophyta</taxon>
        <taxon>Embryophyta</taxon>
        <taxon>Tracheophyta</taxon>
        <taxon>Spermatophyta</taxon>
        <taxon>Magnoliopsida</taxon>
        <taxon>Liliopsida</taxon>
        <taxon>Poales</taxon>
        <taxon>Poaceae</taxon>
        <taxon>PACMAD clade</taxon>
        <taxon>Panicoideae</taxon>
        <taxon>Panicodae</taxon>
        <taxon>Paniceae</taxon>
        <taxon>Panicinae</taxon>
        <taxon>Panicum</taxon>
        <taxon>Panicum sect. Panicum</taxon>
    </lineage>
</organism>
<name>A0A3L6SX36_PANMI</name>
<dbReference type="OrthoDB" id="543442at2759"/>
<dbReference type="AlphaFoldDB" id="A0A3L6SX36"/>
<dbReference type="GO" id="GO:0030246">
    <property type="term" value="F:carbohydrate binding"/>
    <property type="evidence" value="ECO:0007669"/>
    <property type="project" value="UniProtKB-KW"/>
</dbReference>
<dbReference type="STRING" id="4540.A0A3L6SX36"/>
<gene>
    <name evidence="1" type="ORF">C2845_PM05G18720</name>
</gene>
<protein>
    <submittedName>
        <fullName evidence="1">L-type lectin-domain containing receptor kinase IX.1-like</fullName>
    </submittedName>
</protein>
<dbReference type="Gene3D" id="1.10.510.10">
    <property type="entry name" value="Transferase(Phosphotransferase) domain 1"/>
    <property type="match status" value="1"/>
</dbReference>
<dbReference type="GO" id="GO:0016301">
    <property type="term" value="F:kinase activity"/>
    <property type="evidence" value="ECO:0007669"/>
    <property type="project" value="UniProtKB-KW"/>
</dbReference>
<dbReference type="InterPro" id="IPR011009">
    <property type="entry name" value="Kinase-like_dom_sf"/>
</dbReference>
<dbReference type="SUPFAM" id="SSF56112">
    <property type="entry name" value="Protein kinase-like (PK-like)"/>
    <property type="match status" value="1"/>
</dbReference>
<proteinExistence type="predicted"/>
<reference evidence="2" key="1">
    <citation type="journal article" date="2019" name="Nat. Commun.">
        <title>The genome of broomcorn millet.</title>
        <authorList>
            <person name="Zou C."/>
            <person name="Miki D."/>
            <person name="Li D."/>
            <person name="Tang Q."/>
            <person name="Xiao L."/>
            <person name="Rajput S."/>
            <person name="Deng P."/>
            <person name="Jia W."/>
            <person name="Huang R."/>
            <person name="Zhang M."/>
            <person name="Sun Y."/>
            <person name="Hu J."/>
            <person name="Fu X."/>
            <person name="Schnable P.S."/>
            <person name="Li F."/>
            <person name="Zhang H."/>
            <person name="Feng B."/>
            <person name="Zhu X."/>
            <person name="Liu R."/>
            <person name="Schnable J.C."/>
            <person name="Zhu J.-K."/>
            <person name="Zhang H."/>
        </authorList>
    </citation>
    <scope>NUCLEOTIDE SEQUENCE [LARGE SCALE GENOMIC DNA]</scope>
</reference>
<evidence type="ECO:0000313" key="1">
    <source>
        <dbReference type="EMBL" id="RLN27958.1"/>
    </source>
</evidence>
<dbReference type="Proteomes" id="UP000275267">
    <property type="component" value="Unassembled WGS sequence"/>
</dbReference>
<comment type="caution">
    <text evidence="1">The sequence shown here is derived from an EMBL/GenBank/DDBJ whole genome shotgun (WGS) entry which is preliminary data.</text>
</comment>
<accession>A0A3L6SX36</accession>
<keyword evidence="2" id="KW-1185">Reference proteome</keyword>
<sequence>MDPECMVTGNPSIESDVYNFGIVILEIACGRPPRIELEDVSGYSTNDELEFANPVWKQNNHCGARLVNENSNTDFAILPLL</sequence>